<feature type="chain" id="PRO_5043122712" evidence="1">
    <location>
        <begin position="26"/>
        <end position="265"/>
    </location>
</feature>
<dbReference type="CDD" id="cd01099">
    <property type="entry name" value="PAN_AP_HGF"/>
    <property type="match status" value="1"/>
</dbReference>
<organism evidence="5">
    <name type="scientific">Enterobius vermicularis</name>
    <name type="common">Human pinworm</name>
    <dbReference type="NCBI Taxonomy" id="51028"/>
    <lineage>
        <taxon>Eukaryota</taxon>
        <taxon>Metazoa</taxon>
        <taxon>Ecdysozoa</taxon>
        <taxon>Nematoda</taxon>
        <taxon>Chromadorea</taxon>
        <taxon>Rhabditida</taxon>
        <taxon>Spirurina</taxon>
        <taxon>Oxyuridomorpha</taxon>
        <taxon>Oxyuroidea</taxon>
        <taxon>Oxyuridae</taxon>
        <taxon>Enterobius</taxon>
    </lineage>
</organism>
<dbReference type="Gene3D" id="3.50.4.10">
    <property type="entry name" value="Hepatocyte Growth Factor"/>
    <property type="match status" value="1"/>
</dbReference>
<dbReference type="SMART" id="SM00473">
    <property type="entry name" value="PAN_AP"/>
    <property type="match status" value="1"/>
</dbReference>
<dbReference type="AlphaFoldDB" id="A0A0N4V6Q2"/>
<name>A0A0N4V6Q2_ENTVE</name>
<dbReference type="GO" id="GO:0009653">
    <property type="term" value="P:anatomical structure morphogenesis"/>
    <property type="evidence" value="ECO:0007669"/>
    <property type="project" value="TreeGrafter"/>
</dbReference>
<dbReference type="EMBL" id="UXUI01008201">
    <property type="protein sequence ID" value="VDD90806.1"/>
    <property type="molecule type" value="Genomic_DNA"/>
</dbReference>
<dbReference type="WBParaSite" id="EVEC_0000594601-mRNA-1">
    <property type="protein sequence ID" value="EVEC_0000594601-mRNA-1"/>
    <property type="gene ID" value="EVEC_0000594601"/>
</dbReference>
<feature type="signal peptide" evidence="1">
    <location>
        <begin position="1"/>
        <end position="25"/>
    </location>
</feature>
<dbReference type="PANTHER" id="PTHR47327">
    <property type="entry name" value="FI18240P1-RELATED"/>
    <property type="match status" value="1"/>
</dbReference>
<dbReference type="Pfam" id="PF00024">
    <property type="entry name" value="PAN_1"/>
    <property type="match status" value="1"/>
</dbReference>
<evidence type="ECO:0000256" key="1">
    <source>
        <dbReference type="SAM" id="SignalP"/>
    </source>
</evidence>
<reference evidence="5" key="1">
    <citation type="submission" date="2017-02" db="UniProtKB">
        <authorList>
            <consortium name="WormBaseParasite"/>
        </authorList>
    </citation>
    <scope>IDENTIFICATION</scope>
</reference>
<keyword evidence="1" id="KW-0732">Signal</keyword>
<dbReference type="InterPro" id="IPR003609">
    <property type="entry name" value="Pan_app"/>
</dbReference>
<reference evidence="3 4" key="2">
    <citation type="submission" date="2018-10" db="EMBL/GenBank/DDBJ databases">
        <authorList>
            <consortium name="Pathogen Informatics"/>
        </authorList>
    </citation>
    <scope>NUCLEOTIDE SEQUENCE [LARGE SCALE GENOMIC DNA]</scope>
</reference>
<dbReference type="SUPFAM" id="SSF57414">
    <property type="entry name" value="Hairpin loop containing domain-like"/>
    <property type="match status" value="1"/>
</dbReference>
<protein>
    <submittedName>
        <fullName evidence="5">Apple domain-containing protein</fullName>
    </submittedName>
</protein>
<evidence type="ECO:0000313" key="4">
    <source>
        <dbReference type="Proteomes" id="UP000274131"/>
    </source>
</evidence>
<dbReference type="PROSITE" id="PS50948">
    <property type="entry name" value="PAN"/>
    <property type="match status" value="1"/>
</dbReference>
<dbReference type="Proteomes" id="UP000274131">
    <property type="component" value="Unassembled WGS sequence"/>
</dbReference>
<evidence type="ECO:0000313" key="5">
    <source>
        <dbReference type="WBParaSite" id="EVEC_0000594601-mRNA-1"/>
    </source>
</evidence>
<dbReference type="InterPro" id="IPR052774">
    <property type="entry name" value="Celegans_DevNeuronal_Protein"/>
</dbReference>
<feature type="domain" description="Apple" evidence="2">
    <location>
        <begin position="100"/>
        <end position="180"/>
    </location>
</feature>
<keyword evidence="4" id="KW-1185">Reference proteome</keyword>
<evidence type="ECO:0000313" key="3">
    <source>
        <dbReference type="EMBL" id="VDD90806.1"/>
    </source>
</evidence>
<sequence>MKLRKCFQNYGSIFCFLLLLWLANGRKMCFKKFENRYFSGSTRALLSNATVAECLSQCLIEEKFLLVFTEHFDCCQHIIFVHLGKRKRARALAARENNTCFHRIPGKVLIGVVDQLIQEVASEQKCEKLCEKHRGNSNFVCRSAMYYAEEQECILASQTKNDMPDLFITDSKAVYMENLCIADANFVVLTTISSSVCSTTALSSLCSATTSSSIYPATTYTTTTYTTTTYTTTTCTTTTYTTTSRSLLQYSTVPTSLSSTSSTFL</sequence>
<dbReference type="OrthoDB" id="6423981at2759"/>
<dbReference type="PANTHER" id="PTHR47327:SF12">
    <property type="entry name" value="APPLE DOMAIN-CONTAINING PROTEIN"/>
    <property type="match status" value="1"/>
</dbReference>
<gene>
    <name evidence="3" type="ORF">EVEC_LOCUS5557</name>
</gene>
<evidence type="ECO:0000259" key="2">
    <source>
        <dbReference type="PROSITE" id="PS50948"/>
    </source>
</evidence>
<proteinExistence type="predicted"/>
<accession>A0A0N4V6Q2</accession>